<dbReference type="Gene3D" id="1.10.510.10">
    <property type="entry name" value="Transferase(Phosphotransferase) domain 1"/>
    <property type="match status" value="1"/>
</dbReference>
<keyword evidence="3" id="KW-0723">Serine/threonine-protein kinase</keyword>
<evidence type="ECO:0000256" key="6">
    <source>
        <dbReference type="ARBA" id="ARBA00022777"/>
    </source>
</evidence>
<dbReference type="Pfam" id="PF00069">
    <property type="entry name" value="Pkinase"/>
    <property type="match status" value="1"/>
</dbReference>
<dbReference type="SMART" id="SM00220">
    <property type="entry name" value="S_TKc"/>
    <property type="match status" value="1"/>
</dbReference>
<dbReference type="PANTHER" id="PTHR22984:SF11">
    <property type="entry name" value="AURORA KINASE-RELATED"/>
    <property type="match status" value="1"/>
</dbReference>
<dbReference type="InterPro" id="IPR008271">
    <property type="entry name" value="Ser/Thr_kinase_AS"/>
</dbReference>
<organism evidence="11 12">
    <name type="scientific">Gouania willdenowi</name>
    <name type="common">Blunt-snouted clingfish</name>
    <name type="synonym">Lepadogaster willdenowi</name>
    <dbReference type="NCBI Taxonomy" id="441366"/>
    <lineage>
        <taxon>Eukaryota</taxon>
        <taxon>Metazoa</taxon>
        <taxon>Chordata</taxon>
        <taxon>Craniata</taxon>
        <taxon>Vertebrata</taxon>
        <taxon>Euteleostomi</taxon>
        <taxon>Actinopterygii</taxon>
        <taxon>Neopterygii</taxon>
        <taxon>Teleostei</taxon>
        <taxon>Neoteleostei</taxon>
        <taxon>Acanthomorphata</taxon>
        <taxon>Ovalentaria</taxon>
        <taxon>Blenniimorphae</taxon>
        <taxon>Blenniiformes</taxon>
        <taxon>Gobiesocoidei</taxon>
        <taxon>Gobiesocidae</taxon>
        <taxon>Gobiesocinae</taxon>
        <taxon>Gouania</taxon>
    </lineage>
</organism>
<protein>
    <recommendedName>
        <fullName evidence="2">non-specific serine/threonine protein kinase</fullName>
        <ecNumber evidence="2">2.7.11.1</ecNumber>
    </recommendedName>
</protein>
<reference evidence="11" key="1">
    <citation type="submission" date="2020-06" db="EMBL/GenBank/DDBJ databases">
        <authorList>
            <consortium name="Wellcome Sanger Institute Data Sharing"/>
        </authorList>
    </citation>
    <scope>NUCLEOTIDE SEQUENCE [LARGE SCALE GENOMIC DNA]</scope>
</reference>
<dbReference type="EC" id="2.7.11.1" evidence="2"/>
<dbReference type="PROSITE" id="PS00108">
    <property type="entry name" value="PROTEIN_KINASE_ST"/>
    <property type="match status" value="1"/>
</dbReference>
<dbReference type="AlphaFoldDB" id="A0A8C5GUL2"/>
<evidence type="ECO:0000256" key="3">
    <source>
        <dbReference type="ARBA" id="ARBA00022527"/>
    </source>
</evidence>
<comment type="catalytic activity">
    <reaction evidence="9">
        <text>L-seryl-[protein] + ATP = O-phospho-L-seryl-[protein] + ADP + H(+)</text>
        <dbReference type="Rhea" id="RHEA:17989"/>
        <dbReference type="Rhea" id="RHEA-COMP:9863"/>
        <dbReference type="Rhea" id="RHEA-COMP:11604"/>
        <dbReference type="ChEBI" id="CHEBI:15378"/>
        <dbReference type="ChEBI" id="CHEBI:29999"/>
        <dbReference type="ChEBI" id="CHEBI:30616"/>
        <dbReference type="ChEBI" id="CHEBI:83421"/>
        <dbReference type="ChEBI" id="CHEBI:456216"/>
        <dbReference type="EC" id="2.7.11.1"/>
    </reaction>
</comment>
<evidence type="ECO:0000313" key="11">
    <source>
        <dbReference type="Ensembl" id="ENSGWIP00000035937.1"/>
    </source>
</evidence>
<dbReference type="GO" id="GO:0043066">
    <property type="term" value="P:negative regulation of apoptotic process"/>
    <property type="evidence" value="ECO:0007669"/>
    <property type="project" value="TreeGrafter"/>
</dbReference>
<evidence type="ECO:0000256" key="5">
    <source>
        <dbReference type="ARBA" id="ARBA00022741"/>
    </source>
</evidence>
<dbReference type="InterPro" id="IPR000719">
    <property type="entry name" value="Prot_kinase_dom"/>
</dbReference>
<accession>A0A8C5GUL2</accession>
<proteinExistence type="inferred from homology"/>
<dbReference type="PROSITE" id="PS50011">
    <property type="entry name" value="PROTEIN_KINASE_DOM"/>
    <property type="match status" value="1"/>
</dbReference>
<evidence type="ECO:0000256" key="7">
    <source>
        <dbReference type="ARBA" id="ARBA00022840"/>
    </source>
</evidence>
<evidence type="ECO:0000256" key="1">
    <source>
        <dbReference type="ARBA" id="ARBA00005505"/>
    </source>
</evidence>
<keyword evidence="7" id="KW-0067">ATP-binding</keyword>
<evidence type="ECO:0000256" key="8">
    <source>
        <dbReference type="ARBA" id="ARBA00047899"/>
    </source>
</evidence>
<dbReference type="GO" id="GO:0007346">
    <property type="term" value="P:regulation of mitotic cell cycle"/>
    <property type="evidence" value="ECO:0007669"/>
    <property type="project" value="TreeGrafter"/>
</dbReference>
<name>A0A8C5GUL2_GOUWI</name>
<evidence type="ECO:0000313" key="12">
    <source>
        <dbReference type="Proteomes" id="UP000694680"/>
    </source>
</evidence>
<keyword evidence="12" id="KW-1185">Reference proteome</keyword>
<dbReference type="Gene3D" id="3.30.200.20">
    <property type="entry name" value="Phosphorylase Kinase, domain 1"/>
    <property type="match status" value="1"/>
</dbReference>
<dbReference type="Proteomes" id="UP000694680">
    <property type="component" value="Chromosome 22"/>
</dbReference>
<dbReference type="SUPFAM" id="SSF56112">
    <property type="entry name" value="Protein kinase-like (PK-like)"/>
    <property type="match status" value="1"/>
</dbReference>
<evidence type="ECO:0000256" key="2">
    <source>
        <dbReference type="ARBA" id="ARBA00012513"/>
    </source>
</evidence>
<reference evidence="11" key="2">
    <citation type="submission" date="2025-08" db="UniProtKB">
        <authorList>
            <consortium name="Ensembl"/>
        </authorList>
    </citation>
    <scope>IDENTIFICATION</scope>
</reference>
<dbReference type="InterPro" id="IPR011009">
    <property type="entry name" value="Kinase-like_dom_sf"/>
</dbReference>
<dbReference type="InterPro" id="IPR051138">
    <property type="entry name" value="PIM_Ser/Thr_kinase"/>
</dbReference>
<dbReference type="GO" id="GO:0004674">
    <property type="term" value="F:protein serine/threonine kinase activity"/>
    <property type="evidence" value="ECO:0007669"/>
    <property type="project" value="UniProtKB-KW"/>
</dbReference>
<evidence type="ECO:0000256" key="9">
    <source>
        <dbReference type="ARBA" id="ARBA00048679"/>
    </source>
</evidence>
<dbReference type="PANTHER" id="PTHR22984">
    <property type="entry name" value="SERINE/THREONINE-PROTEIN KINASE PIM"/>
    <property type="match status" value="1"/>
</dbReference>
<keyword evidence="4" id="KW-0808">Transferase</keyword>
<evidence type="ECO:0000259" key="10">
    <source>
        <dbReference type="PROSITE" id="PS50011"/>
    </source>
</evidence>
<comment type="similarity">
    <text evidence="1">Belongs to the protein kinase superfamily. CAMK Ser/Thr protein kinase family. PIM subfamily.</text>
</comment>
<keyword evidence="5" id="KW-0547">Nucleotide-binding</keyword>
<reference evidence="11" key="3">
    <citation type="submission" date="2025-09" db="UniProtKB">
        <authorList>
            <consortium name="Ensembl"/>
        </authorList>
    </citation>
    <scope>IDENTIFICATION</scope>
</reference>
<keyword evidence="6" id="KW-0418">Kinase</keyword>
<dbReference type="GO" id="GO:0005737">
    <property type="term" value="C:cytoplasm"/>
    <property type="evidence" value="ECO:0007669"/>
    <property type="project" value="TreeGrafter"/>
</dbReference>
<feature type="domain" description="Protein kinase" evidence="10">
    <location>
        <begin position="59"/>
        <end position="320"/>
    </location>
</feature>
<evidence type="ECO:0000256" key="4">
    <source>
        <dbReference type="ARBA" id="ARBA00022679"/>
    </source>
</evidence>
<sequence>RYQSRRMISNTRETKQYSVETRSCFQTCQSNLQTQVLVVVGPSQIQRLRAGKIYCIFLHFPLEMFAKGGFSQIYAGERRSNSTPVAIKHIPKKNVQHVRVKCLGNVYDEILEVVLMKQAAGRLCDGSFENPAVIGLMDTFNLGTEVIIVIERPPYAVDMHDFLNEVKRIPEGQTMAIFKQIINTALLTHKNGVFHRDLKLNNILVSWNNGTPEIRVIDFGCGDFVQHEPFRKFYGTPEFAPPELFRGETYKAEATTVWQIGAMLHIICARAVFKTPVYMKEDHKVLKNVSMECNDFLSRCLAFDPKQRPTLEDLLLHPWLE</sequence>
<dbReference type="Ensembl" id="ENSGWIT00000039170.1">
    <property type="protein sequence ID" value="ENSGWIP00000035937.1"/>
    <property type="gene ID" value="ENSGWIG00000018551.1"/>
</dbReference>
<comment type="catalytic activity">
    <reaction evidence="8">
        <text>L-threonyl-[protein] + ATP = O-phospho-L-threonyl-[protein] + ADP + H(+)</text>
        <dbReference type="Rhea" id="RHEA:46608"/>
        <dbReference type="Rhea" id="RHEA-COMP:11060"/>
        <dbReference type="Rhea" id="RHEA-COMP:11605"/>
        <dbReference type="ChEBI" id="CHEBI:15378"/>
        <dbReference type="ChEBI" id="CHEBI:30013"/>
        <dbReference type="ChEBI" id="CHEBI:30616"/>
        <dbReference type="ChEBI" id="CHEBI:61977"/>
        <dbReference type="ChEBI" id="CHEBI:456216"/>
        <dbReference type="EC" id="2.7.11.1"/>
    </reaction>
</comment>
<dbReference type="GO" id="GO:0005524">
    <property type="term" value="F:ATP binding"/>
    <property type="evidence" value="ECO:0007669"/>
    <property type="project" value="UniProtKB-KW"/>
</dbReference>